<evidence type="ECO:0000313" key="2">
    <source>
        <dbReference type="Proteomes" id="UP000831701"/>
    </source>
</evidence>
<name>A0ACB8WXE7_9TELE</name>
<keyword evidence="2" id="KW-1185">Reference proteome</keyword>
<reference evidence="1" key="1">
    <citation type="submission" date="2022-04" db="EMBL/GenBank/DDBJ databases">
        <title>Jade perch genome.</title>
        <authorList>
            <person name="Chao B."/>
        </authorList>
    </citation>
    <scope>NUCLEOTIDE SEQUENCE</scope>
    <source>
        <strain evidence="1">CB-2022</strain>
    </source>
</reference>
<evidence type="ECO:0000313" key="1">
    <source>
        <dbReference type="EMBL" id="KAI3372204.1"/>
    </source>
</evidence>
<accession>A0ACB8WXE7</accession>
<gene>
    <name evidence="1" type="ORF">L3Q82_007054</name>
</gene>
<comment type="caution">
    <text evidence="1">The sequence shown here is derived from an EMBL/GenBank/DDBJ whole genome shotgun (WGS) entry which is preliminary data.</text>
</comment>
<protein>
    <submittedName>
        <fullName evidence="1">Uncharacterized protein</fullName>
    </submittedName>
</protein>
<organism evidence="1 2">
    <name type="scientific">Scortum barcoo</name>
    <name type="common">barcoo grunter</name>
    <dbReference type="NCBI Taxonomy" id="214431"/>
    <lineage>
        <taxon>Eukaryota</taxon>
        <taxon>Metazoa</taxon>
        <taxon>Chordata</taxon>
        <taxon>Craniata</taxon>
        <taxon>Vertebrata</taxon>
        <taxon>Euteleostomi</taxon>
        <taxon>Actinopterygii</taxon>
        <taxon>Neopterygii</taxon>
        <taxon>Teleostei</taxon>
        <taxon>Neoteleostei</taxon>
        <taxon>Acanthomorphata</taxon>
        <taxon>Eupercaria</taxon>
        <taxon>Centrarchiformes</taxon>
        <taxon>Terapontoidei</taxon>
        <taxon>Terapontidae</taxon>
        <taxon>Scortum</taxon>
    </lineage>
</organism>
<dbReference type="EMBL" id="CM041535">
    <property type="protein sequence ID" value="KAI3372204.1"/>
    <property type="molecule type" value="Genomic_DNA"/>
</dbReference>
<proteinExistence type="predicted"/>
<dbReference type="Proteomes" id="UP000831701">
    <property type="component" value="Chromosome 5"/>
</dbReference>
<sequence>MTLLLLPHASSQIGDDREYRGLIQDFADWCLRNNLQINAGKTKELVVDFRRRSHSPPAPVSIQGTDIDTVKSYKYLGVHLNDNLDWSDNTNALVKKGNSRLFLLRRLRSFGVQGPLLRTFYDSVVASAIFYGIVCWASSITDRDRRRNGQTGHSDSSGQLLHVRREQLIAGSMKRLGRTGATLLFGAGLGASVTRLLSARGVEEEAERPGVLSTFPVSPGGSGLVMKYGFPSLANIKTRESYVTSYDPRTRTASWVIEKLNTASLSGPSDRKYCDFKEDDRATNSDYRGSGFDRGHLAAAANHKWSQKAMEDTFYLSNIAPQNSTLNQKAWNNLEKLCRSLTKRYLNVYVCTGPLYLPRQEADGKLYVRYQVLGQNHVAVPTHFFKVLILEQADGRGLELRSYVLPNEPIDEKVPLERFLVPIETIERASGLLFVPNIMKRTTSLQAITDR</sequence>